<name>A0A6M1LRF0_9PROT</name>
<proteinExistence type="predicted"/>
<dbReference type="Proteomes" id="UP000475385">
    <property type="component" value="Unassembled WGS sequence"/>
</dbReference>
<protein>
    <submittedName>
        <fullName evidence="1">Uncharacterized protein</fullName>
    </submittedName>
</protein>
<evidence type="ECO:0000313" key="2">
    <source>
        <dbReference type="Proteomes" id="UP000475385"/>
    </source>
</evidence>
<gene>
    <name evidence="1" type="ORF">G3576_21650</name>
</gene>
<dbReference type="AlphaFoldDB" id="A0A6M1LRF0"/>
<organism evidence="1 2">
    <name type="scientific">Falsiroseomonas algicola</name>
    <dbReference type="NCBI Taxonomy" id="2716930"/>
    <lineage>
        <taxon>Bacteria</taxon>
        <taxon>Pseudomonadati</taxon>
        <taxon>Pseudomonadota</taxon>
        <taxon>Alphaproteobacteria</taxon>
        <taxon>Acetobacterales</taxon>
        <taxon>Roseomonadaceae</taxon>
        <taxon>Falsiroseomonas</taxon>
    </lineage>
</organism>
<accession>A0A6M1LRF0</accession>
<evidence type="ECO:0000313" key="1">
    <source>
        <dbReference type="EMBL" id="NGM22633.1"/>
    </source>
</evidence>
<keyword evidence="2" id="KW-1185">Reference proteome</keyword>
<comment type="caution">
    <text evidence="1">The sequence shown here is derived from an EMBL/GenBank/DDBJ whole genome shotgun (WGS) entry which is preliminary data.</text>
</comment>
<sequence length="83" mass="9927">MQRVWRLRHYKVAEDADERIDPRVMMQFFELGTFTSRELAEAAVQRLVLQPGFRDYPGGFRLFEYVVDRDVYPEGYDADTPHR</sequence>
<reference evidence="1 2" key="1">
    <citation type="submission" date="2020-03" db="EMBL/GenBank/DDBJ databases">
        <title>Roseomonas stagni sp. nov., isolated from pond water in Japan.</title>
        <authorList>
            <person name="Furuhata K."/>
            <person name="Miyamoto H."/>
            <person name="Goto K."/>
        </authorList>
    </citation>
    <scope>NUCLEOTIDE SEQUENCE [LARGE SCALE GENOMIC DNA]</scope>
    <source>
        <strain evidence="1 2">PeD5</strain>
    </source>
</reference>
<dbReference type="EMBL" id="JAAIKB010000010">
    <property type="protein sequence ID" value="NGM22633.1"/>
    <property type="molecule type" value="Genomic_DNA"/>
</dbReference>